<dbReference type="GO" id="GO:0008794">
    <property type="term" value="F:arsenate reductase (glutaredoxin) activity"/>
    <property type="evidence" value="ECO:0007669"/>
    <property type="project" value="UniProtKB-UniRule"/>
</dbReference>
<evidence type="ECO:0000313" key="6">
    <source>
        <dbReference type="Proteomes" id="UP000182466"/>
    </source>
</evidence>
<evidence type="ECO:0000256" key="3">
    <source>
        <dbReference type="PROSITE-ProRule" id="PRU01282"/>
    </source>
</evidence>
<dbReference type="EMBL" id="FPAW01000008">
    <property type="protein sequence ID" value="SFT81290.1"/>
    <property type="molecule type" value="Genomic_DNA"/>
</dbReference>
<dbReference type="Gene3D" id="3.40.30.10">
    <property type="entry name" value="Glutaredoxin"/>
    <property type="match status" value="1"/>
</dbReference>
<name>A0A1I7B255_9RHOB</name>
<dbReference type="InterPro" id="IPR036249">
    <property type="entry name" value="Thioredoxin-like_sf"/>
</dbReference>
<dbReference type="STRING" id="999627.SAMN05216236_10893"/>
<dbReference type="Proteomes" id="UP000182466">
    <property type="component" value="Unassembled WGS sequence"/>
</dbReference>
<dbReference type="CDD" id="cd03034">
    <property type="entry name" value="ArsC_ArsC"/>
    <property type="match status" value="1"/>
</dbReference>
<reference evidence="5 6" key="1">
    <citation type="submission" date="2016-10" db="EMBL/GenBank/DDBJ databases">
        <authorList>
            <person name="de Groot N.N."/>
        </authorList>
    </citation>
    <scope>NUCLEOTIDE SEQUENCE [LARGE SCALE GENOMIC DNA]</scope>
    <source>
        <strain evidence="5 6">CGMCC 1.10959</strain>
    </source>
</reference>
<dbReference type="InterPro" id="IPR006659">
    <property type="entry name" value="Arsenate_reductase"/>
</dbReference>
<dbReference type="RefSeq" id="WP_027263552.1">
    <property type="nucleotide sequence ID" value="NZ_FPAW01000008.1"/>
</dbReference>
<dbReference type="PROSITE" id="PS51353">
    <property type="entry name" value="ARSC"/>
    <property type="match status" value="1"/>
</dbReference>
<dbReference type="EC" id="1.20.4.1" evidence="4"/>
<evidence type="ECO:0000313" key="5">
    <source>
        <dbReference type="EMBL" id="SFT81290.1"/>
    </source>
</evidence>
<evidence type="ECO:0000256" key="1">
    <source>
        <dbReference type="ARBA" id="ARBA00007198"/>
    </source>
</evidence>
<keyword evidence="2 4" id="KW-0560">Oxidoreductase</keyword>
<protein>
    <recommendedName>
        <fullName evidence="4">Arsenate reductase</fullName>
        <ecNumber evidence="4">1.20.4.1</ecNumber>
    </recommendedName>
</protein>
<dbReference type="PANTHER" id="PTHR30041">
    <property type="entry name" value="ARSENATE REDUCTASE"/>
    <property type="match status" value="1"/>
</dbReference>
<dbReference type="AlphaFoldDB" id="A0A1I7B255"/>
<evidence type="ECO:0000256" key="2">
    <source>
        <dbReference type="ARBA" id="ARBA00023002"/>
    </source>
</evidence>
<dbReference type="NCBIfam" id="TIGR00014">
    <property type="entry name" value="arsC"/>
    <property type="match status" value="1"/>
</dbReference>
<proteinExistence type="inferred from homology"/>
<keyword evidence="6" id="KW-1185">Reference proteome</keyword>
<dbReference type="PANTHER" id="PTHR30041:SF4">
    <property type="entry name" value="ARSENATE REDUCTASE"/>
    <property type="match status" value="1"/>
</dbReference>
<dbReference type="Pfam" id="PF03960">
    <property type="entry name" value="ArsC"/>
    <property type="match status" value="1"/>
</dbReference>
<dbReference type="OrthoDB" id="9790554at2"/>
<gene>
    <name evidence="5" type="ORF">SAMN05216236_10893</name>
</gene>
<comment type="similarity">
    <text evidence="1 3 4">Belongs to the ArsC family.</text>
</comment>
<comment type="catalytic activity">
    <reaction evidence="4">
        <text>[glutaredoxin]-dithiol + arsenate + glutathione + H(+) = glutathionyl-S-S-[glutaredoxin] + arsenite + H2O</text>
        <dbReference type="Rhea" id="RHEA:22016"/>
        <dbReference type="Rhea" id="RHEA-COMP:10729"/>
        <dbReference type="Rhea" id="RHEA-COMP:17668"/>
        <dbReference type="ChEBI" id="CHEBI:15377"/>
        <dbReference type="ChEBI" id="CHEBI:15378"/>
        <dbReference type="ChEBI" id="CHEBI:29242"/>
        <dbReference type="ChEBI" id="CHEBI:29950"/>
        <dbReference type="ChEBI" id="CHEBI:48597"/>
        <dbReference type="ChEBI" id="CHEBI:57925"/>
        <dbReference type="ChEBI" id="CHEBI:146199"/>
        <dbReference type="EC" id="1.20.4.1"/>
    </reaction>
</comment>
<sequence>MIEFWHNPRCSKSRQALTLLQARGIEIRERRYLEEAPSLEELASVRAALGQPPAVDMMRVGEKLFRELGLSKTDDDATLMQAMADHPILIERPLAISGRRAVIGRPPERVLELL</sequence>
<dbReference type="InterPro" id="IPR006660">
    <property type="entry name" value="Arsenate_reductase-like"/>
</dbReference>
<accession>A0A1I7B255</accession>
<dbReference type="SUPFAM" id="SSF52833">
    <property type="entry name" value="Thioredoxin-like"/>
    <property type="match status" value="1"/>
</dbReference>
<evidence type="ECO:0000256" key="4">
    <source>
        <dbReference type="RuleBase" id="RU362029"/>
    </source>
</evidence>
<dbReference type="eggNOG" id="COG1393">
    <property type="taxonomic scope" value="Bacteria"/>
</dbReference>
<organism evidence="5 6">
    <name type="scientific">Sedimentitalea nanhaiensis</name>
    <dbReference type="NCBI Taxonomy" id="999627"/>
    <lineage>
        <taxon>Bacteria</taxon>
        <taxon>Pseudomonadati</taxon>
        <taxon>Pseudomonadota</taxon>
        <taxon>Alphaproteobacteria</taxon>
        <taxon>Rhodobacterales</taxon>
        <taxon>Paracoccaceae</taxon>
        <taxon>Sedimentitalea</taxon>
    </lineage>
</organism>